<evidence type="ECO:0000313" key="2">
    <source>
        <dbReference type="Proteomes" id="UP001062846"/>
    </source>
</evidence>
<comment type="caution">
    <text evidence="1">The sequence shown here is derived from an EMBL/GenBank/DDBJ whole genome shotgun (WGS) entry which is preliminary data.</text>
</comment>
<dbReference type="Proteomes" id="UP001062846">
    <property type="component" value="Chromosome 5"/>
</dbReference>
<evidence type="ECO:0000313" key="1">
    <source>
        <dbReference type="EMBL" id="KAI8556994.1"/>
    </source>
</evidence>
<reference evidence="1" key="1">
    <citation type="submission" date="2022-02" db="EMBL/GenBank/DDBJ databases">
        <title>Plant Genome Project.</title>
        <authorList>
            <person name="Zhang R.-G."/>
        </authorList>
    </citation>
    <scope>NUCLEOTIDE SEQUENCE</scope>
    <source>
        <strain evidence="1">AT1</strain>
    </source>
</reference>
<sequence length="663" mass="75082">MGDEVFRKIRTPVSLGRGFNEIIWRFTTLTNENIWQFTELKDKLALVIRSNERCLDVWVLNEDQKSWTNQFKVGSFPRISRYVRYGENAKIRVVGCANNGEFVVRDHSGSGDLKLFSYDLETCKRTDLYFGWVPYGSAIYLYTETQLPVMQTTEALNCVTDSEADKKKKAMEGSQSAVARAIFHPSFEIVIKILSRLPVKSLLRFKSVCKTWYALIETPDFISQHLLTQSTLSSTSLLVTTYNRETENHEISLIHNDDGFNSGPVSLVFPFLNRRTSLRGWEHSGKTYLSIGGICNGLVCISLSCSRFGYPLILCNPSTRQFREIPNSEWQWLDDPDYNGYLNVKQVSFGFGFHPSANDYKLIRVMVYSTPTTRDNIRADLYVMSTDTWAEIGDDKVLVFFKEMNDFGGFGSHVRIVESSASTVLKGVFYWLACVIPTGEAIVVSFDMGDEVFRKIGLPPPCLEETWDEINLQIVKLKDELAVVFYSDDECFDVWVLNEDNSSWTNQFKVDITDFEALRDAEKKMQSDQWDAVNMVKSQITAFLIATTNIHNFGEDSFDDTDVATIAGKLTACLYDGEVGVQEVVDVNCVVGGANAVGEAEDAVHFDGDGWVGGGGEEVGDPVGDGWVGRRLRRNKWRLSRPSVDVEKKARLDRWEALYGERR</sequence>
<keyword evidence="2" id="KW-1185">Reference proteome</keyword>
<name>A0ACC0NVJ8_RHOML</name>
<accession>A0ACC0NVJ8</accession>
<gene>
    <name evidence="1" type="ORF">RHMOL_Rhmol05G0299500</name>
</gene>
<proteinExistence type="predicted"/>
<organism evidence="1 2">
    <name type="scientific">Rhododendron molle</name>
    <name type="common">Chinese azalea</name>
    <name type="synonym">Azalea mollis</name>
    <dbReference type="NCBI Taxonomy" id="49168"/>
    <lineage>
        <taxon>Eukaryota</taxon>
        <taxon>Viridiplantae</taxon>
        <taxon>Streptophyta</taxon>
        <taxon>Embryophyta</taxon>
        <taxon>Tracheophyta</taxon>
        <taxon>Spermatophyta</taxon>
        <taxon>Magnoliopsida</taxon>
        <taxon>eudicotyledons</taxon>
        <taxon>Gunneridae</taxon>
        <taxon>Pentapetalae</taxon>
        <taxon>asterids</taxon>
        <taxon>Ericales</taxon>
        <taxon>Ericaceae</taxon>
        <taxon>Ericoideae</taxon>
        <taxon>Rhodoreae</taxon>
        <taxon>Rhododendron</taxon>
    </lineage>
</organism>
<dbReference type="EMBL" id="CM046392">
    <property type="protein sequence ID" value="KAI8556994.1"/>
    <property type="molecule type" value="Genomic_DNA"/>
</dbReference>
<protein>
    <submittedName>
        <fullName evidence="1">Uncharacterized protein</fullName>
    </submittedName>
</protein>